<name>A8Q6X1_BRUMA</name>
<reference evidence="1" key="1">
    <citation type="journal article" date="2007" name="Science">
        <title>Draft genome of the filarial nematode parasite Brugia malayi.</title>
        <authorList>
            <person name="Ghedin E."/>
            <person name="Wang S."/>
            <person name="Spiro D."/>
            <person name="Caler E."/>
            <person name="Zhao Q."/>
            <person name="Crabtree J."/>
            <person name="Allen J.E."/>
            <person name="Delcher A.L."/>
            <person name="Guiliano D.B."/>
            <person name="Miranda-Saavedra D."/>
            <person name="Angiuoli S.V."/>
            <person name="Creasy T."/>
            <person name="Amedeo P."/>
            <person name="Haas B."/>
            <person name="El-Sayed N.M."/>
            <person name="Wortman J.R."/>
            <person name="Feldblyum T."/>
            <person name="Tallon L."/>
            <person name="Schatz M."/>
            <person name="Shumway M."/>
            <person name="Koo H."/>
            <person name="Salzberg S.L."/>
            <person name="Schobel S."/>
            <person name="Pertea M."/>
            <person name="Pop M."/>
            <person name="White O."/>
            <person name="Barton G.J."/>
            <person name="Carlow C.K."/>
            <person name="Crawford M.J."/>
            <person name="Daub J."/>
            <person name="Dimmic M.W."/>
            <person name="Estes C.F."/>
            <person name="Foster J.M."/>
            <person name="Ganatra M."/>
            <person name="Gregory W.F."/>
            <person name="Johnson N.M."/>
            <person name="Jin J."/>
            <person name="Komuniecki R."/>
            <person name="Korf I."/>
            <person name="Kumar S."/>
            <person name="Laney S."/>
            <person name="Li B.W."/>
            <person name="Li W."/>
            <person name="Lindblom T.H."/>
            <person name="Lustigman S."/>
            <person name="Ma D."/>
            <person name="Maina C.V."/>
            <person name="Martin D.M."/>
            <person name="McCarter J.P."/>
            <person name="McReynolds L."/>
            <person name="Mitreva M."/>
            <person name="Nutman T.B."/>
            <person name="Parkinson J."/>
            <person name="Peregrin-Alvarez J.M."/>
            <person name="Poole C."/>
            <person name="Ren Q."/>
            <person name="Saunders L."/>
            <person name="Sluder A.E."/>
            <person name="Smith K."/>
            <person name="Stanke M."/>
            <person name="Unnasch T.R."/>
            <person name="Ware J."/>
            <person name="Wei A.D."/>
            <person name="Weil G."/>
            <person name="Williams D.J."/>
            <person name="Zhang Y."/>
            <person name="Williams S.A."/>
            <person name="Fraser-Liggett C."/>
            <person name="Slatko B."/>
            <person name="Blaxter M.L."/>
            <person name="Scott A.L."/>
        </authorList>
    </citation>
    <scope>NUCLEOTIDE SEQUENCE [LARGE SCALE GENOMIC DNA]</scope>
</reference>
<accession>A8Q6X1</accession>
<gene>
    <name evidence="1" type="ORF">Bm1_44560</name>
</gene>
<proteinExistence type="predicted"/>
<sequence>MHFKHNMYSNVNFRIGKIMISIQEPPKVTMTTKH</sequence>
<protein>
    <submittedName>
        <fullName evidence="1">Uncharacterized protein</fullName>
    </submittedName>
</protein>
<dbReference type="AlphaFoldDB" id="A8Q6X1"/>
<evidence type="ECO:0000313" key="1">
    <source>
        <dbReference type="EMBL" id="EDP30589.1"/>
    </source>
</evidence>
<organism evidence="1">
    <name type="scientific">Brugia malayi</name>
    <name type="common">Filarial nematode worm</name>
    <dbReference type="NCBI Taxonomy" id="6279"/>
    <lineage>
        <taxon>Eukaryota</taxon>
        <taxon>Metazoa</taxon>
        <taxon>Ecdysozoa</taxon>
        <taxon>Nematoda</taxon>
        <taxon>Chromadorea</taxon>
        <taxon>Rhabditida</taxon>
        <taxon>Spirurina</taxon>
        <taxon>Spiruromorpha</taxon>
        <taxon>Filarioidea</taxon>
        <taxon>Onchocercidae</taxon>
        <taxon>Brugia</taxon>
    </lineage>
</organism>
<dbReference type="EMBL" id="DS239418">
    <property type="protein sequence ID" value="EDP30589.1"/>
    <property type="molecule type" value="Genomic_DNA"/>
</dbReference>